<evidence type="ECO:0000256" key="3">
    <source>
        <dbReference type="ARBA" id="ARBA00022741"/>
    </source>
</evidence>
<dbReference type="PROSITE" id="PS00411">
    <property type="entry name" value="KINESIN_MOTOR_1"/>
    <property type="match status" value="1"/>
</dbReference>
<dbReference type="PRINTS" id="PR00380">
    <property type="entry name" value="KINESINHEAVY"/>
</dbReference>
<comment type="subcellular location">
    <subcellularLocation>
        <location evidence="1">Cytoplasm</location>
    </subcellularLocation>
</comment>
<feature type="region of interest" description="Disordered" evidence="8">
    <location>
        <begin position="670"/>
        <end position="692"/>
    </location>
</feature>
<keyword evidence="5" id="KW-0175">Coiled coil</keyword>
<evidence type="ECO:0000256" key="5">
    <source>
        <dbReference type="ARBA" id="ARBA00023054"/>
    </source>
</evidence>
<evidence type="ECO:0000256" key="6">
    <source>
        <dbReference type="PROSITE-ProRule" id="PRU00283"/>
    </source>
</evidence>
<evidence type="ECO:0000256" key="4">
    <source>
        <dbReference type="ARBA" id="ARBA00022840"/>
    </source>
</evidence>
<feature type="region of interest" description="Disordered" evidence="8">
    <location>
        <begin position="24"/>
        <end position="45"/>
    </location>
</feature>
<dbReference type="SUPFAM" id="SSF52540">
    <property type="entry name" value="P-loop containing nucleoside triphosphate hydrolases"/>
    <property type="match status" value="1"/>
</dbReference>
<feature type="binding site" evidence="6">
    <location>
        <begin position="84"/>
        <end position="91"/>
    </location>
    <ligand>
        <name>ATP</name>
        <dbReference type="ChEBI" id="CHEBI:30616"/>
    </ligand>
</feature>
<feature type="compositionally biased region" description="Low complexity" evidence="8">
    <location>
        <begin position="145"/>
        <end position="159"/>
    </location>
</feature>
<dbReference type="PROSITE" id="PS50067">
    <property type="entry name" value="KINESIN_MOTOR_2"/>
    <property type="match status" value="1"/>
</dbReference>
<dbReference type="Proteomes" id="UP001165060">
    <property type="component" value="Unassembled WGS sequence"/>
</dbReference>
<name>A0ABQ6N8T9_9STRA</name>
<evidence type="ECO:0000313" key="11">
    <source>
        <dbReference type="Proteomes" id="UP001165060"/>
    </source>
</evidence>
<evidence type="ECO:0000256" key="8">
    <source>
        <dbReference type="SAM" id="MobiDB-lite"/>
    </source>
</evidence>
<evidence type="ECO:0000259" key="9">
    <source>
        <dbReference type="PROSITE" id="PS50067"/>
    </source>
</evidence>
<dbReference type="InterPro" id="IPR027417">
    <property type="entry name" value="P-loop_NTPase"/>
</dbReference>
<organism evidence="10 11">
    <name type="scientific">Tetraparma gracilis</name>
    <dbReference type="NCBI Taxonomy" id="2962635"/>
    <lineage>
        <taxon>Eukaryota</taxon>
        <taxon>Sar</taxon>
        <taxon>Stramenopiles</taxon>
        <taxon>Ochrophyta</taxon>
        <taxon>Bolidophyceae</taxon>
        <taxon>Parmales</taxon>
        <taxon>Triparmaceae</taxon>
        <taxon>Tetraparma</taxon>
    </lineage>
</organism>
<keyword evidence="11" id="KW-1185">Reference proteome</keyword>
<evidence type="ECO:0000256" key="1">
    <source>
        <dbReference type="ARBA" id="ARBA00004496"/>
    </source>
</evidence>
<feature type="non-terminal residue" evidence="10">
    <location>
        <position position="714"/>
    </location>
</feature>
<feature type="compositionally biased region" description="Basic residues" evidence="8">
    <location>
        <begin position="672"/>
        <end position="681"/>
    </location>
</feature>
<dbReference type="EMBL" id="BRYB01002346">
    <property type="protein sequence ID" value="GMI43490.1"/>
    <property type="molecule type" value="Genomic_DNA"/>
</dbReference>
<dbReference type="Gene3D" id="3.40.850.10">
    <property type="entry name" value="Kinesin motor domain"/>
    <property type="match status" value="1"/>
</dbReference>
<dbReference type="Pfam" id="PF00225">
    <property type="entry name" value="Kinesin"/>
    <property type="match status" value="1"/>
</dbReference>
<dbReference type="PANTHER" id="PTHR47969:SF15">
    <property type="entry name" value="CHROMOSOME-ASSOCIATED KINESIN KIF4A-RELATED"/>
    <property type="match status" value="1"/>
</dbReference>
<dbReference type="InterPro" id="IPR019821">
    <property type="entry name" value="Kinesin_motor_CS"/>
</dbReference>
<keyword evidence="6 7" id="KW-0505">Motor protein</keyword>
<comment type="caution">
    <text evidence="10">The sequence shown here is derived from an EMBL/GenBank/DDBJ whole genome shotgun (WGS) entry which is preliminary data.</text>
</comment>
<dbReference type="InterPro" id="IPR001752">
    <property type="entry name" value="Kinesin_motor_dom"/>
</dbReference>
<sequence>MAAPFGFLSALSFFPASKRPEVERATASAAGRAQPGSPGSPSHQFTYDAVFPEDACQELVYRSAAGGMLAQVLAGYNATVLAYGQTGSGKTYTMGSDSRQGTAGCGEGERLPEGTGIIPRFVKDLFDELGGERGAEARAGEAEAAEAAEGGAAPAGAPATSTSVACSFLEVYGEDVHDLLSPPPPNSASPSLPLREDPSGVSVIGLSHVPVSSPAGALDVLRRGTMHRTTAATLMNKTSSRSHAVFTVVLSRTTELPLQGDKPEGARRGTTTTMSKLTFVDLAGSERMKKTGAVGSTMKEGIQINVGLLALGNVINALGSPPPSGEAQHVPYRQSKLTRLLQDALGGNSSTAFLACVSPSESNVGESLSTLKYANRARNIKNKPIKSVDPALRELRRLGAIRAALREELAGLKFDFEPRERENMLTDEVRQYLGGIEERALRKLGDGGEPGFLLPPPPPSGGAGAYAHLPASSSAAAHAPLHLSEDAALISAASPDEDMEILDQLLTLQQGEADYARNRAETDEEIAKVDSELAEHAELFDKLRSNLEVYHGMKGKYEQLVAEVTDLEREKDTLASQLERAEKDPSRGCSQTIRKKMVAIEDSLARARADTRKQQSLLKKAEAEAARARAMKKKVEDLKKGKVALQKKQEEVIKRHRTFTEKKTREIETLKKKNRQTGKKASKLETECTKHQRALERRTTCVRASERAERLLLR</sequence>
<keyword evidence="3 6" id="KW-0547">Nucleotide-binding</keyword>
<comment type="similarity">
    <text evidence="6 7">Belongs to the TRAFAC class myosin-kinesin ATPase superfamily. Kinesin family.</text>
</comment>
<feature type="compositionally biased region" description="Basic and acidic residues" evidence="8">
    <location>
        <begin position="682"/>
        <end position="692"/>
    </location>
</feature>
<dbReference type="InterPro" id="IPR036961">
    <property type="entry name" value="Kinesin_motor_dom_sf"/>
</dbReference>
<keyword evidence="7" id="KW-0493">Microtubule</keyword>
<dbReference type="InterPro" id="IPR027640">
    <property type="entry name" value="Kinesin-like_fam"/>
</dbReference>
<feature type="region of interest" description="Disordered" evidence="8">
    <location>
        <begin position="135"/>
        <end position="159"/>
    </location>
</feature>
<gene>
    <name evidence="10" type="ORF">TeGR_g15021</name>
</gene>
<dbReference type="PANTHER" id="PTHR47969">
    <property type="entry name" value="CHROMOSOME-ASSOCIATED KINESIN KIF4A-RELATED"/>
    <property type="match status" value="1"/>
</dbReference>
<reference evidence="10 11" key="1">
    <citation type="journal article" date="2023" name="Commun. Biol.">
        <title>Genome analysis of Parmales, the sister group of diatoms, reveals the evolutionary specialization of diatoms from phago-mixotrophs to photoautotrophs.</title>
        <authorList>
            <person name="Ban H."/>
            <person name="Sato S."/>
            <person name="Yoshikawa S."/>
            <person name="Yamada K."/>
            <person name="Nakamura Y."/>
            <person name="Ichinomiya M."/>
            <person name="Sato N."/>
            <person name="Blanc-Mathieu R."/>
            <person name="Endo H."/>
            <person name="Kuwata A."/>
            <person name="Ogata H."/>
        </authorList>
    </citation>
    <scope>NUCLEOTIDE SEQUENCE [LARGE SCALE GENOMIC DNA]</scope>
</reference>
<evidence type="ECO:0000256" key="7">
    <source>
        <dbReference type="RuleBase" id="RU000394"/>
    </source>
</evidence>
<proteinExistence type="inferred from homology"/>
<evidence type="ECO:0000313" key="10">
    <source>
        <dbReference type="EMBL" id="GMI43490.1"/>
    </source>
</evidence>
<dbReference type="SMART" id="SM00129">
    <property type="entry name" value="KISc"/>
    <property type="match status" value="1"/>
</dbReference>
<keyword evidence="2" id="KW-0963">Cytoplasm</keyword>
<keyword evidence="4 6" id="KW-0067">ATP-binding</keyword>
<feature type="domain" description="Kinesin motor" evidence="9">
    <location>
        <begin position="1"/>
        <end position="380"/>
    </location>
</feature>
<evidence type="ECO:0000256" key="2">
    <source>
        <dbReference type="ARBA" id="ARBA00022490"/>
    </source>
</evidence>
<protein>
    <recommendedName>
        <fullName evidence="7">Kinesin-like protein</fullName>
    </recommendedName>
</protein>
<dbReference type="Pfam" id="PF25764">
    <property type="entry name" value="KIF21A_4th"/>
    <property type="match status" value="1"/>
</dbReference>
<accession>A0ABQ6N8T9</accession>